<protein>
    <submittedName>
        <fullName evidence="2">Uncharacterized protein</fullName>
    </submittedName>
</protein>
<evidence type="ECO:0000256" key="1">
    <source>
        <dbReference type="SAM" id="SignalP"/>
    </source>
</evidence>
<feature type="chain" id="PRO_5035857775" evidence="1">
    <location>
        <begin position="34"/>
        <end position="165"/>
    </location>
</feature>
<organism evidence="2 3">
    <name type="scientific">Ostreobium quekettii</name>
    <dbReference type="NCBI Taxonomy" id="121088"/>
    <lineage>
        <taxon>Eukaryota</taxon>
        <taxon>Viridiplantae</taxon>
        <taxon>Chlorophyta</taxon>
        <taxon>core chlorophytes</taxon>
        <taxon>Ulvophyceae</taxon>
        <taxon>TCBD clade</taxon>
        <taxon>Bryopsidales</taxon>
        <taxon>Ostreobineae</taxon>
        <taxon>Ostreobiaceae</taxon>
        <taxon>Ostreobium</taxon>
    </lineage>
</organism>
<proteinExistence type="predicted"/>
<feature type="signal peptide" evidence="1">
    <location>
        <begin position="1"/>
        <end position="33"/>
    </location>
</feature>
<evidence type="ECO:0000313" key="3">
    <source>
        <dbReference type="Proteomes" id="UP000708148"/>
    </source>
</evidence>
<keyword evidence="3" id="KW-1185">Reference proteome</keyword>
<feature type="non-terminal residue" evidence="2">
    <location>
        <position position="1"/>
    </location>
</feature>
<accession>A0A8S1JDC4</accession>
<dbReference type="OrthoDB" id="1922840at2759"/>
<reference evidence="2" key="1">
    <citation type="submission" date="2020-12" db="EMBL/GenBank/DDBJ databases">
        <authorList>
            <person name="Iha C."/>
        </authorList>
    </citation>
    <scope>NUCLEOTIDE SEQUENCE</scope>
</reference>
<sequence>MASLRIRGAFRAYDMRWKLAALVILLLAPAGAGQNDRLDRRIQDNEDIVRTLQQIATKLYQSRSDIIGNCSCTVHACANKFPPGRECSNKLGHSEEICGHCETQGKLLDFLRSMVRTPPGEDPEVLSIEVIESVCTFQPLDEAFVKNGLAGDNVWTYIATTTGVD</sequence>
<dbReference type="EMBL" id="CAJHUC010003030">
    <property type="protein sequence ID" value="CAD7705133.1"/>
    <property type="molecule type" value="Genomic_DNA"/>
</dbReference>
<comment type="caution">
    <text evidence="2">The sequence shown here is derived from an EMBL/GenBank/DDBJ whole genome shotgun (WGS) entry which is preliminary data.</text>
</comment>
<keyword evidence="1" id="KW-0732">Signal</keyword>
<name>A0A8S1JDC4_9CHLO</name>
<evidence type="ECO:0000313" key="2">
    <source>
        <dbReference type="EMBL" id="CAD7705133.1"/>
    </source>
</evidence>
<dbReference type="Proteomes" id="UP000708148">
    <property type="component" value="Unassembled WGS sequence"/>
</dbReference>
<gene>
    <name evidence="2" type="ORF">OSTQU699_LOCUS10487</name>
</gene>
<dbReference type="AlphaFoldDB" id="A0A8S1JDC4"/>